<organism evidence="6 7">
    <name type="scientific">Ceratosolen solmsi marchali</name>
    <dbReference type="NCBI Taxonomy" id="326594"/>
    <lineage>
        <taxon>Eukaryota</taxon>
        <taxon>Metazoa</taxon>
        <taxon>Ecdysozoa</taxon>
        <taxon>Arthropoda</taxon>
        <taxon>Hexapoda</taxon>
        <taxon>Insecta</taxon>
        <taxon>Pterygota</taxon>
        <taxon>Neoptera</taxon>
        <taxon>Endopterygota</taxon>
        <taxon>Hymenoptera</taxon>
        <taxon>Apocrita</taxon>
        <taxon>Proctotrupomorpha</taxon>
        <taxon>Chalcidoidea</taxon>
        <taxon>Agaonidae</taxon>
        <taxon>Agaoninae</taxon>
        <taxon>Ceratosolen</taxon>
    </lineage>
</organism>
<dbReference type="PANTHER" id="PTHR16521">
    <property type="entry name" value="TYPE-1 ANGIOTENSIN II RECEPTOR-ASSOCIATED PROTEIN"/>
    <property type="match status" value="1"/>
</dbReference>
<name>A0AAJ6YSK9_9HYME</name>
<dbReference type="InterPro" id="IPR009436">
    <property type="entry name" value="AGTRAP"/>
</dbReference>
<dbReference type="RefSeq" id="XP_011503480.1">
    <property type="nucleotide sequence ID" value="XM_011505178.1"/>
</dbReference>
<evidence type="ECO:0000256" key="3">
    <source>
        <dbReference type="ARBA" id="ARBA00022989"/>
    </source>
</evidence>
<evidence type="ECO:0000256" key="2">
    <source>
        <dbReference type="ARBA" id="ARBA00022692"/>
    </source>
</evidence>
<keyword evidence="4 5" id="KW-0472">Membrane</keyword>
<dbReference type="GeneID" id="105366660"/>
<keyword evidence="3 5" id="KW-1133">Transmembrane helix</keyword>
<proteinExistence type="predicted"/>
<dbReference type="Pfam" id="PF06396">
    <property type="entry name" value="AGTRAP"/>
    <property type="match status" value="1"/>
</dbReference>
<dbReference type="KEGG" id="csol:105366660"/>
<evidence type="ECO:0000256" key="5">
    <source>
        <dbReference type="SAM" id="Phobius"/>
    </source>
</evidence>
<gene>
    <name evidence="7" type="primary">LOC105366660</name>
</gene>
<dbReference type="GO" id="GO:0005886">
    <property type="term" value="C:plasma membrane"/>
    <property type="evidence" value="ECO:0007669"/>
    <property type="project" value="TreeGrafter"/>
</dbReference>
<keyword evidence="2 5" id="KW-0812">Transmembrane</keyword>
<feature type="transmembrane region" description="Helical" evidence="5">
    <location>
        <begin position="91"/>
        <end position="111"/>
    </location>
</feature>
<keyword evidence="6" id="KW-1185">Reference proteome</keyword>
<sequence length="153" mass="17482">MRNLTDVSQFPLKVIFAVHLWLVTWAIQGWYSQSMLFYNTLYFICILWAVHNTESDEPIQFALFISITSEFFDFIHLSVNSPFSGSAFQKFSASMIIINMIIRVITSFYLLRLGQARGGNLSIMITSPAMGLGHQEYENISHAVPQNSDFTNI</sequence>
<reference evidence="7" key="1">
    <citation type="submission" date="2025-08" db="UniProtKB">
        <authorList>
            <consortium name="RefSeq"/>
        </authorList>
    </citation>
    <scope>IDENTIFICATION</scope>
</reference>
<protein>
    <submittedName>
        <fullName evidence="7">Uncharacterized protein LOC105366660</fullName>
    </submittedName>
</protein>
<evidence type="ECO:0000256" key="1">
    <source>
        <dbReference type="ARBA" id="ARBA00004141"/>
    </source>
</evidence>
<comment type="subcellular location">
    <subcellularLocation>
        <location evidence="1">Membrane</location>
        <topology evidence="1">Multi-pass membrane protein</topology>
    </subcellularLocation>
</comment>
<dbReference type="GO" id="GO:0038166">
    <property type="term" value="P:angiotensin-activated signaling pathway"/>
    <property type="evidence" value="ECO:0007669"/>
    <property type="project" value="InterPro"/>
</dbReference>
<evidence type="ECO:0000256" key="4">
    <source>
        <dbReference type="ARBA" id="ARBA00023136"/>
    </source>
</evidence>
<evidence type="ECO:0000313" key="6">
    <source>
        <dbReference type="Proteomes" id="UP000695007"/>
    </source>
</evidence>
<evidence type="ECO:0000313" key="7">
    <source>
        <dbReference type="RefSeq" id="XP_011503480.1"/>
    </source>
</evidence>
<dbReference type="PANTHER" id="PTHR16521:SF3">
    <property type="entry name" value="TYPE-1 ANGIOTENSIN II RECEPTOR-ASSOCIATED PROTEIN"/>
    <property type="match status" value="1"/>
</dbReference>
<feature type="transmembrane region" description="Helical" evidence="5">
    <location>
        <begin position="12"/>
        <end position="30"/>
    </location>
</feature>
<dbReference type="AlphaFoldDB" id="A0AAJ6YSK9"/>
<accession>A0AAJ6YSK9</accession>
<dbReference type="Proteomes" id="UP000695007">
    <property type="component" value="Unplaced"/>
</dbReference>
<dbReference type="SMART" id="SM00805">
    <property type="entry name" value="AGTRAP"/>
    <property type="match status" value="1"/>
</dbReference>